<organism evidence="11 12">
    <name type="scientific">Melghirimyces algeriensis</name>
    <dbReference type="NCBI Taxonomy" id="910412"/>
    <lineage>
        <taxon>Bacteria</taxon>
        <taxon>Bacillati</taxon>
        <taxon>Bacillota</taxon>
        <taxon>Bacilli</taxon>
        <taxon>Bacillales</taxon>
        <taxon>Thermoactinomycetaceae</taxon>
        <taxon>Melghirimyces</taxon>
    </lineage>
</organism>
<dbReference type="GO" id="GO:0005886">
    <property type="term" value="C:plasma membrane"/>
    <property type="evidence" value="ECO:0007669"/>
    <property type="project" value="UniProtKB-SubCell"/>
</dbReference>
<evidence type="ECO:0000256" key="4">
    <source>
        <dbReference type="ARBA" id="ARBA00022475"/>
    </source>
</evidence>
<dbReference type="AlphaFoldDB" id="A0A521AUX6"/>
<accession>A0A521AUX6</accession>
<evidence type="ECO:0000256" key="8">
    <source>
        <dbReference type="ARBA" id="ARBA00023010"/>
    </source>
</evidence>
<dbReference type="PRINTS" id="PR01853">
    <property type="entry name" value="YAJCTRNLCASE"/>
</dbReference>
<name>A0A521AUX6_9BACL</name>
<evidence type="ECO:0000256" key="9">
    <source>
        <dbReference type="ARBA" id="ARBA00023136"/>
    </source>
</evidence>
<comment type="similarity">
    <text evidence="2">Belongs to the YajC family.</text>
</comment>
<dbReference type="Proteomes" id="UP000315636">
    <property type="component" value="Unassembled WGS sequence"/>
</dbReference>
<proteinExistence type="inferred from homology"/>
<dbReference type="EMBL" id="FXTI01000001">
    <property type="protein sequence ID" value="SMO38521.1"/>
    <property type="molecule type" value="Genomic_DNA"/>
</dbReference>
<keyword evidence="7 10" id="KW-1133">Transmembrane helix</keyword>
<dbReference type="SMART" id="SM01323">
    <property type="entry name" value="YajC"/>
    <property type="match status" value="1"/>
</dbReference>
<keyword evidence="9 10" id="KW-0472">Membrane</keyword>
<comment type="subcellular location">
    <subcellularLocation>
        <location evidence="1">Cell membrane</location>
        <topology evidence="1">Single-pass membrane protein</topology>
    </subcellularLocation>
</comment>
<evidence type="ECO:0000256" key="1">
    <source>
        <dbReference type="ARBA" id="ARBA00004162"/>
    </source>
</evidence>
<evidence type="ECO:0000256" key="6">
    <source>
        <dbReference type="ARBA" id="ARBA00022927"/>
    </source>
</evidence>
<dbReference type="GO" id="GO:0015031">
    <property type="term" value="P:protein transport"/>
    <property type="evidence" value="ECO:0007669"/>
    <property type="project" value="UniProtKB-KW"/>
</dbReference>
<keyword evidence="6" id="KW-0653">Protein transport</keyword>
<evidence type="ECO:0000256" key="2">
    <source>
        <dbReference type="ARBA" id="ARBA00006742"/>
    </source>
</evidence>
<protein>
    <submittedName>
        <fullName evidence="11">Preprotein translocase subunit YajC</fullName>
    </submittedName>
</protein>
<dbReference type="RefSeq" id="WP_142504037.1">
    <property type="nucleotide sequence ID" value="NZ_FXTI01000001.1"/>
</dbReference>
<keyword evidence="8" id="KW-0811">Translocation</keyword>
<dbReference type="OrthoDB" id="9800132at2"/>
<evidence type="ECO:0000256" key="3">
    <source>
        <dbReference type="ARBA" id="ARBA00022448"/>
    </source>
</evidence>
<evidence type="ECO:0000313" key="11">
    <source>
        <dbReference type="EMBL" id="SMO38521.1"/>
    </source>
</evidence>
<reference evidence="11 12" key="1">
    <citation type="submission" date="2017-05" db="EMBL/GenBank/DDBJ databases">
        <authorList>
            <person name="Varghese N."/>
            <person name="Submissions S."/>
        </authorList>
    </citation>
    <scope>NUCLEOTIDE SEQUENCE [LARGE SCALE GENOMIC DNA]</scope>
    <source>
        <strain evidence="11 12">DSM 45474</strain>
    </source>
</reference>
<feature type="transmembrane region" description="Helical" evidence="10">
    <location>
        <begin position="6"/>
        <end position="22"/>
    </location>
</feature>
<keyword evidence="5 10" id="KW-0812">Transmembrane</keyword>
<evidence type="ECO:0000256" key="5">
    <source>
        <dbReference type="ARBA" id="ARBA00022692"/>
    </source>
</evidence>
<dbReference type="PANTHER" id="PTHR33909:SF1">
    <property type="entry name" value="SEC TRANSLOCON ACCESSORY COMPLEX SUBUNIT YAJC"/>
    <property type="match status" value="1"/>
</dbReference>
<evidence type="ECO:0000256" key="10">
    <source>
        <dbReference type="SAM" id="Phobius"/>
    </source>
</evidence>
<dbReference type="PANTHER" id="PTHR33909">
    <property type="entry name" value="SEC TRANSLOCON ACCESSORY COMPLEX SUBUNIT YAJC"/>
    <property type="match status" value="1"/>
</dbReference>
<gene>
    <name evidence="11" type="ORF">SAMN06264849_101348</name>
</gene>
<keyword evidence="12" id="KW-1185">Reference proteome</keyword>
<dbReference type="Pfam" id="PF02699">
    <property type="entry name" value="YajC"/>
    <property type="match status" value="1"/>
</dbReference>
<keyword evidence="4" id="KW-1003">Cell membrane</keyword>
<evidence type="ECO:0000313" key="12">
    <source>
        <dbReference type="Proteomes" id="UP000315636"/>
    </source>
</evidence>
<dbReference type="InterPro" id="IPR003849">
    <property type="entry name" value="Preprotein_translocase_YajC"/>
</dbReference>
<keyword evidence="3" id="KW-0813">Transport</keyword>
<dbReference type="NCBIfam" id="TIGR00739">
    <property type="entry name" value="yajC"/>
    <property type="match status" value="1"/>
</dbReference>
<evidence type="ECO:0000256" key="7">
    <source>
        <dbReference type="ARBA" id="ARBA00022989"/>
    </source>
</evidence>
<sequence>MEQLAQFLPIILIFAVFYFLLLRPQQKRQKQRNAMLSSLKKGDKIITIGGLHGTIMDLTEDRITLKVNDNSRLIFERSAVNAVVNPEENNKEENKDS</sequence>